<reference evidence="1" key="2">
    <citation type="submission" date="2013-10" db="EMBL/GenBank/DDBJ databases">
        <authorList>
            <person name="Aslett M."/>
        </authorList>
    </citation>
    <scope>NUCLEOTIDE SEQUENCE [LARGE SCALE GENOMIC DNA]</scope>
    <source>
        <strain evidence="1">Houghton</strain>
    </source>
</reference>
<proteinExistence type="predicted"/>
<protein>
    <submittedName>
        <fullName evidence="1">Uncharacterized protein</fullName>
    </submittedName>
</protein>
<dbReference type="Proteomes" id="UP000030744">
    <property type="component" value="Unassembled WGS sequence"/>
</dbReference>
<evidence type="ECO:0000313" key="1">
    <source>
        <dbReference type="EMBL" id="CDJ35547.1"/>
    </source>
</evidence>
<dbReference type="RefSeq" id="XP_013358125.1">
    <property type="nucleotide sequence ID" value="XM_013502671.1"/>
</dbReference>
<keyword evidence="2" id="KW-1185">Reference proteome</keyword>
<dbReference type="EMBL" id="HG688669">
    <property type="protein sequence ID" value="CDJ35547.1"/>
    <property type="molecule type" value="Genomic_DNA"/>
</dbReference>
<gene>
    <name evidence="1" type="ORF">EMH_0098250</name>
</gene>
<evidence type="ECO:0000313" key="2">
    <source>
        <dbReference type="Proteomes" id="UP000030744"/>
    </source>
</evidence>
<dbReference type="AlphaFoldDB" id="U6KH15"/>
<sequence length="109" mass="11651">MKLVPGFAAAAEEETKLLLQLAALRSTDNAEQQLLGTKINDSFDRLKARQKQLLLTLQQTLRDLAAAAAEAAAQQERAKVFGDAAANALEGINAIKPVLAQARQEALQA</sequence>
<reference evidence="1" key="1">
    <citation type="submission" date="2013-10" db="EMBL/GenBank/DDBJ databases">
        <title>Genomic analysis of the causative agents of coccidiosis in chickens.</title>
        <authorList>
            <person name="Reid A.J."/>
            <person name="Blake D."/>
            <person name="Billington K."/>
            <person name="Browne H."/>
            <person name="Dunn M."/>
            <person name="Hung S."/>
            <person name="Kawahara F."/>
            <person name="Miranda-Saavedra D."/>
            <person name="Mourier T."/>
            <person name="Nagra H."/>
            <person name="Otto T.D."/>
            <person name="Rawlings N."/>
            <person name="Sanchez A."/>
            <person name="Sanders M."/>
            <person name="Subramaniam C."/>
            <person name="Tay Y."/>
            <person name="Dear P."/>
            <person name="Doerig C."/>
            <person name="Gruber A."/>
            <person name="Parkinson J."/>
            <person name="Shirley M."/>
            <person name="Wan K.L."/>
            <person name="Berriman M."/>
            <person name="Tomley F."/>
            <person name="Pain A."/>
        </authorList>
    </citation>
    <scope>NUCLEOTIDE SEQUENCE [LARGE SCALE GENOMIC DNA]</scope>
    <source>
        <strain evidence="1">Houghton</strain>
    </source>
</reference>
<accession>U6KH15</accession>
<name>U6KH15_9EIME</name>
<organism evidence="1 2">
    <name type="scientific">Eimeria mitis</name>
    <dbReference type="NCBI Taxonomy" id="44415"/>
    <lineage>
        <taxon>Eukaryota</taxon>
        <taxon>Sar</taxon>
        <taxon>Alveolata</taxon>
        <taxon>Apicomplexa</taxon>
        <taxon>Conoidasida</taxon>
        <taxon>Coccidia</taxon>
        <taxon>Eucoccidiorida</taxon>
        <taxon>Eimeriorina</taxon>
        <taxon>Eimeriidae</taxon>
        <taxon>Eimeria</taxon>
    </lineage>
</organism>
<dbReference type="VEuPathDB" id="ToxoDB:EMH_0098250"/>
<dbReference type="GeneID" id="25383777"/>